<dbReference type="RefSeq" id="WP_150893037.1">
    <property type="nucleotide sequence ID" value="NZ_VYUY01000009.1"/>
</dbReference>
<proteinExistence type="predicted"/>
<keyword evidence="1" id="KW-0812">Transmembrane</keyword>
<sequence length="61" mass="6719">MIRPLVALTIVQIAVFLMGMTCAVVCIIQSRVDGWAVLAFVAFLLLVALTRFEEIVRKATP</sequence>
<organism evidence="2 3">
    <name type="scientific">Microbacterium caowuchunii</name>
    <dbReference type="NCBI Taxonomy" id="2614638"/>
    <lineage>
        <taxon>Bacteria</taxon>
        <taxon>Bacillati</taxon>
        <taxon>Actinomycetota</taxon>
        <taxon>Actinomycetes</taxon>
        <taxon>Micrococcales</taxon>
        <taxon>Microbacteriaceae</taxon>
        <taxon>Microbacterium</taxon>
    </lineage>
</organism>
<evidence type="ECO:0000313" key="2">
    <source>
        <dbReference type="EMBL" id="KAA9133729.1"/>
    </source>
</evidence>
<comment type="caution">
    <text evidence="2">The sequence shown here is derived from an EMBL/GenBank/DDBJ whole genome shotgun (WGS) entry which is preliminary data.</text>
</comment>
<name>A0A5N0TK76_9MICO</name>
<evidence type="ECO:0000313" key="3">
    <source>
        <dbReference type="Proteomes" id="UP000326838"/>
    </source>
</evidence>
<keyword evidence="3" id="KW-1185">Reference proteome</keyword>
<dbReference type="Proteomes" id="UP000326838">
    <property type="component" value="Unassembled WGS sequence"/>
</dbReference>
<dbReference type="EMBL" id="VYUY01000009">
    <property type="protein sequence ID" value="KAA9133729.1"/>
    <property type="molecule type" value="Genomic_DNA"/>
</dbReference>
<feature type="transmembrane region" description="Helical" evidence="1">
    <location>
        <begin position="35"/>
        <end position="52"/>
    </location>
</feature>
<accession>A0A5N0TK76</accession>
<gene>
    <name evidence="2" type="ORF">F6B40_08225</name>
</gene>
<keyword evidence="1" id="KW-1133">Transmembrane helix</keyword>
<keyword evidence="1" id="KW-0472">Membrane</keyword>
<reference evidence="3" key="1">
    <citation type="submission" date="2019-09" db="EMBL/GenBank/DDBJ databases">
        <title>Mumia zhuanghuii sp. nov. isolated from the intestinal contents of plateau pika (Ochotona curzoniae) in the Qinghai-Tibet plateau of China.</title>
        <authorList>
            <person name="Tian Z."/>
        </authorList>
    </citation>
    <scope>NUCLEOTIDE SEQUENCE [LARGE SCALE GENOMIC DNA]</scope>
    <source>
        <strain evidence="3">L-033</strain>
    </source>
</reference>
<protein>
    <submittedName>
        <fullName evidence="2">Uncharacterized protein</fullName>
    </submittedName>
</protein>
<feature type="transmembrane region" description="Helical" evidence="1">
    <location>
        <begin position="6"/>
        <end position="28"/>
    </location>
</feature>
<dbReference type="AlphaFoldDB" id="A0A5N0TK76"/>
<evidence type="ECO:0000256" key="1">
    <source>
        <dbReference type="SAM" id="Phobius"/>
    </source>
</evidence>